<dbReference type="PIRSF" id="PIRSF000495">
    <property type="entry name" value="Amidotransf_hisH"/>
    <property type="match status" value="1"/>
</dbReference>
<dbReference type="InterPro" id="IPR010139">
    <property type="entry name" value="Imidazole-glycPsynth_HisH"/>
</dbReference>
<keyword evidence="3 10" id="KW-0028">Amino-acid biosynthesis</keyword>
<organism evidence="14 16">
    <name type="scientific">Vibrio europaeus</name>
    <dbReference type="NCBI Taxonomy" id="300876"/>
    <lineage>
        <taxon>Bacteria</taxon>
        <taxon>Pseudomonadati</taxon>
        <taxon>Pseudomonadota</taxon>
        <taxon>Gammaproteobacteria</taxon>
        <taxon>Vibrionales</taxon>
        <taxon>Vibrionaceae</taxon>
        <taxon>Vibrio</taxon>
        <taxon>Vibrio oreintalis group</taxon>
    </lineage>
</organism>
<dbReference type="EMBL" id="CP053541">
    <property type="protein sequence ID" value="QJY37766.1"/>
    <property type="molecule type" value="Genomic_DNA"/>
</dbReference>
<keyword evidence="6 10" id="KW-0368">Histidine biosynthesis</keyword>
<dbReference type="GO" id="GO:0004359">
    <property type="term" value="F:glutaminase activity"/>
    <property type="evidence" value="ECO:0007669"/>
    <property type="project" value="UniProtKB-EC"/>
</dbReference>
<reference evidence="14 16" key="1">
    <citation type="submission" date="2016-03" db="EMBL/GenBank/DDBJ databases">
        <title>Draft genome sequence of the Vibrio tubiashii subs. europaeus.</title>
        <authorList>
            <person name="Spinard E."/>
            <person name="Dubert J."/>
            <person name="Nelson D.R."/>
            <person name="Barja J.L."/>
        </authorList>
    </citation>
    <scope>NUCLEOTIDE SEQUENCE [LARGE SCALE GENOMIC DNA]</scope>
    <source>
        <strain evidence="16">PP-638</strain>
        <strain evidence="14">PP2-638</strain>
    </source>
</reference>
<keyword evidence="7 10" id="KW-0456">Lyase</keyword>
<evidence type="ECO:0000313" key="14">
    <source>
        <dbReference type="EMBL" id="OAM98906.1"/>
    </source>
</evidence>
<keyword evidence="5 10" id="KW-0315">Glutamine amidotransferase</keyword>
<dbReference type="Proteomes" id="UP000501443">
    <property type="component" value="Chromosome 1"/>
</dbReference>
<comment type="catalytic activity">
    <reaction evidence="9 10">
        <text>L-glutamine + H2O = L-glutamate + NH4(+)</text>
        <dbReference type="Rhea" id="RHEA:15889"/>
        <dbReference type="ChEBI" id="CHEBI:15377"/>
        <dbReference type="ChEBI" id="CHEBI:28938"/>
        <dbReference type="ChEBI" id="CHEBI:29985"/>
        <dbReference type="ChEBI" id="CHEBI:58359"/>
        <dbReference type="EC" id="3.5.1.2"/>
    </reaction>
</comment>
<gene>
    <name evidence="10 14" type="primary">hisH</name>
    <name evidence="14" type="ORF">AZ468_13030</name>
    <name evidence="15" type="ORF">HOO69_14815</name>
    <name evidence="13" type="ORF">OPW20_24065</name>
</gene>
<evidence type="ECO:0000259" key="12">
    <source>
        <dbReference type="Pfam" id="PF00117"/>
    </source>
</evidence>
<comment type="subunit">
    <text evidence="2 10">Heterodimer of HisH and HisF.</text>
</comment>
<keyword evidence="18" id="KW-1185">Reference proteome</keyword>
<name>A0A178JBW3_9VIBR</name>
<comment type="catalytic activity">
    <reaction evidence="8 10">
        <text>5-[(5-phospho-1-deoxy-D-ribulos-1-ylimino)methylamino]-1-(5-phospho-beta-D-ribosyl)imidazole-4-carboxamide + L-glutamine = D-erythro-1-(imidazol-4-yl)glycerol 3-phosphate + 5-amino-1-(5-phospho-beta-D-ribosyl)imidazole-4-carboxamide + L-glutamate + H(+)</text>
        <dbReference type="Rhea" id="RHEA:24793"/>
        <dbReference type="ChEBI" id="CHEBI:15378"/>
        <dbReference type="ChEBI" id="CHEBI:29985"/>
        <dbReference type="ChEBI" id="CHEBI:58278"/>
        <dbReference type="ChEBI" id="CHEBI:58359"/>
        <dbReference type="ChEBI" id="CHEBI:58475"/>
        <dbReference type="ChEBI" id="CHEBI:58525"/>
        <dbReference type="EC" id="4.3.2.10"/>
    </reaction>
</comment>
<evidence type="ECO:0000313" key="17">
    <source>
        <dbReference type="Proteomes" id="UP000501443"/>
    </source>
</evidence>
<evidence type="ECO:0000313" key="18">
    <source>
        <dbReference type="Proteomes" id="UP001150001"/>
    </source>
</evidence>
<protein>
    <recommendedName>
        <fullName evidence="10">Imidazole glycerol phosphate synthase subunit HisH</fullName>
        <ecNumber evidence="10">4.3.2.10</ecNumber>
    </recommendedName>
    <alternativeName>
        <fullName evidence="10">IGP synthase glutaminase subunit</fullName>
        <ecNumber evidence="10">3.5.1.2</ecNumber>
    </alternativeName>
    <alternativeName>
        <fullName evidence="10">IGP synthase subunit HisH</fullName>
    </alternativeName>
    <alternativeName>
        <fullName evidence="10">ImGP synthase subunit HisH</fullName>
        <shortName evidence="10">IGPS subunit HisH</shortName>
    </alternativeName>
</protein>
<keyword evidence="4 10" id="KW-0378">Hydrolase</keyword>
<dbReference type="NCBIfam" id="TIGR01855">
    <property type="entry name" value="IMP_synth_hisH"/>
    <property type="match status" value="1"/>
</dbReference>
<dbReference type="GO" id="GO:0016829">
    <property type="term" value="F:lyase activity"/>
    <property type="evidence" value="ECO:0007669"/>
    <property type="project" value="UniProtKB-KW"/>
</dbReference>
<proteinExistence type="inferred from homology"/>
<evidence type="ECO:0000313" key="13">
    <source>
        <dbReference type="EMBL" id="MDC5743140.1"/>
    </source>
</evidence>
<dbReference type="GO" id="GO:0005737">
    <property type="term" value="C:cytoplasm"/>
    <property type="evidence" value="ECO:0007669"/>
    <property type="project" value="UniProtKB-SubCell"/>
</dbReference>
<dbReference type="Proteomes" id="UP000094761">
    <property type="component" value="Unassembled WGS sequence"/>
</dbReference>
<evidence type="ECO:0000256" key="2">
    <source>
        <dbReference type="ARBA" id="ARBA00011152"/>
    </source>
</evidence>
<feature type="active site" evidence="10 11">
    <location>
        <position position="185"/>
    </location>
</feature>
<evidence type="ECO:0000313" key="16">
    <source>
        <dbReference type="Proteomes" id="UP000094761"/>
    </source>
</evidence>
<evidence type="ECO:0000256" key="9">
    <source>
        <dbReference type="ARBA" id="ARBA00049534"/>
    </source>
</evidence>
<dbReference type="EMBL" id="LUAX01000004">
    <property type="protein sequence ID" value="OAM98906.1"/>
    <property type="molecule type" value="Genomic_DNA"/>
</dbReference>
<evidence type="ECO:0000256" key="3">
    <source>
        <dbReference type="ARBA" id="ARBA00022605"/>
    </source>
</evidence>
<evidence type="ECO:0000256" key="1">
    <source>
        <dbReference type="ARBA" id="ARBA00005091"/>
    </source>
</evidence>
<reference evidence="13" key="3">
    <citation type="submission" date="2022-11" db="EMBL/GenBank/DDBJ databases">
        <title>Role of the vibriolysin VemA secreted by the emergent pathogen Vibrio europaeus in the colonization of Manila clam mucus.</title>
        <authorList>
            <person name="Martinez C."/>
            <person name="Rodriguez S."/>
            <person name="Vences A."/>
            <person name="Barja J.L."/>
            <person name="Toranzo A.E."/>
            <person name="Dubert J."/>
        </authorList>
    </citation>
    <scope>NUCLEOTIDE SEQUENCE</scope>
    <source>
        <strain evidence="13">3454</strain>
    </source>
</reference>
<dbReference type="Gene3D" id="3.40.50.880">
    <property type="match status" value="1"/>
</dbReference>
<dbReference type="Pfam" id="PF00117">
    <property type="entry name" value="GATase"/>
    <property type="match status" value="1"/>
</dbReference>
<feature type="domain" description="Glutamine amidotransferase" evidence="12">
    <location>
        <begin position="4"/>
        <end position="198"/>
    </location>
</feature>
<dbReference type="PANTHER" id="PTHR42701:SF1">
    <property type="entry name" value="IMIDAZOLE GLYCEROL PHOSPHATE SYNTHASE SUBUNIT HISH"/>
    <property type="match status" value="1"/>
</dbReference>
<dbReference type="PROSITE" id="PS51273">
    <property type="entry name" value="GATASE_TYPE_1"/>
    <property type="match status" value="1"/>
</dbReference>
<dbReference type="InterPro" id="IPR017926">
    <property type="entry name" value="GATASE"/>
</dbReference>
<dbReference type="GO" id="GO:0000107">
    <property type="term" value="F:imidazoleglycerol-phosphate synthase activity"/>
    <property type="evidence" value="ECO:0007669"/>
    <property type="project" value="UniProtKB-UniRule"/>
</dbReference>
<sequence length="201" mass="21840">MISIINYGMGNIGSVANMIKKVGGECEIITTPEEVVAASKLLLPGVGSFDAGMAALRASGLEDAIKDSVAKNTPLLGICLGMQLLLDKSEEGVSTGLGLVSGSAKKFDTTEYDIKVPHMGWNTVSVVKKSALFDENDTGDRFYFVHSYFVECDDKSDIATLSIHGDQFVSSFEKQNIFGSQFHPEKSHKFGMKLMKRFLEL</sequence>
<feature type="active site" description="Nucleophile" evidence="10 11">
    <location>
        <position position="79"/>
    </location>
</feature>
<dbReference type="EMBL" id="JAPFIT010000032">
    <property type="protein sequence ID" value="MDC5743140.1"/>
    <property type="molecule type" value="Genomic_DNA"/>
</dbReference>
<dbReference type="HAMAP" id="MF_00278">
    <property type="entry name" value="HisH"/>
    <property type="match status" value="1"/>
</dbReference>
<dbReference type="AlphaFoldDB" id="A0A178JBW3"/>
<dbReference type="EC" id="4.3.2.10" evidence="10"/>
<accession>A0A178JBW3</accession>
<dbReference type="RefSeq" id="WP_084656787.1">
    <property type="nucleotide sequence ID" value="NZ_CP053541.1"/>
</dbReference>
<reference evidence="15 17" key="2">
    <citation type="submission" date="2020-05" db="EMBL/GenBank/DDBJ databases">
        <title>First description outside Europe of the emergent pathogen for shellfish aquaculture Vibrio europaeus.</title>
        <authorList>
            <person name="Dubert J."/>
            <person name="Rojas R."/>
        </authorList>
    </citation>
    <scope>NUCLEOTIDE SEQUENCE [LARGE SCALE GENOMIC DNA]</scope>
    <source>
        <strain evidence="15 17">NPI-1</strain>
    </source>
</reference>
<dbReference type="Proteomes" id="UP001150001">
    <property type="component" value="Unassembled WGS sequence"/>
</dbReference>
<dbReference type="UniPathway" id="UPA00031">
    <property type="reaction ID" value="UER00010"/>
</dbReference>
<evidence type="ECO:0000256" key="4">
    <source>
        <dbReference type="ARBA" id="ARBA00022801"/>
    </source>
</evidence>
<keyword evidence="10" id="KW-0963">Cytoplasm</keyword>
<dbReference type="GO" id="GO:0000105">
    <property type="term" value="P:L-histidine biosynthetic process"/>
    <property type="evidence" value="ECO:0007669"/>
    <property type="project" value="UniProtKB-UniRule"/>
</dbReference>
<comment type="subcellular location">
    <subcellularLocation>
        <location evidence="10">Cytoplasm</location>
    </subcellularLocation>
</comment>
<dbReference type="InterPro" id="IPR029062">
    <property type="entry name" value="Class_I_gatase-like"/>
</dbReference>
<evidence type="ECO:0000256" key="8">
    <source>
        <dbReference type="ARBA" id="ARBA00047838"/>
    </source>
</evidence>
<dbReference type="OrthoDB" id="9807137at2"/>
<evidence type="ECO:0000256" key="5">
    <source>
        <dbReference type="ARBA" id="ARBA00022962"/>
    </source>
</evidence>
<feature type="active site" evidence="10 11">
    <location>
        <position position="183"/>
    </location>
</feature>
<evidence type="ECO:0000256" key="10">
    <source>
        <dbReference type="HAMAP-Rule" id="MF_00278"/>
    </source>
</evidence>
<dbReference type="CDD" id="cd01748">
    <property type="entry name" value="GATase1_IGP_Synthase"/>
    <property type="match status" value="1"/>
</dbReference>
<dbReference type="PANTHER" id="PTHR42701">
    <property type="entry name" value="IMIDAZOLE GLYCEROL PHOSPHATE SYNTHASE SUBUNIT HISH"/>
    <property type="match status" value="1"/>
</dbReference>
<evidence type="ECO:0000256" key="6">
    <source>
        <dbReference type="ARBA" id="ARBA00023102"/>
    </source>
</evidence>
<comment type="pathway">
    <text evidence="1 10">Amino-acid biosynthesis; L-histidine biosynthesis; L-histidine from 5-phospho-alpha-D-ribose 1-diphosphate: step 5/9.</text>
</comment>
<evidence type="ECO:0000256" key="11">
    <source>
        <dbReference type="PIRSR" id="PIRSR000495-1"/>
    </source>
</evidence>
<dbReference type="GeneID" id="78076632"/>
<dbReference type="EC" id="3.5.1.2" evidence="10"/>
<evidence type="ECO:0000313" key="15">
    <source>
        <dbReference type="EMBL" id="QJY37766.1"/>
    </source>
</evidence>
<evidence type="ECO:0000256" key="7">
    <source>
        <dbReference type="ARBA" id="ARBA00023239"/>
    </source>
</evidence>
<dbReference type="SUPFAM" id="SSF52317">
    <property type="entry name" value="Class I glutamine amidotransferase-like"/>
    <property type="match status" value="1"/>
</dbReference>
<comment type="function">
    <text evidence="10">IGPS catalyzes the conversion of PRFAR and glutamine to IGP, AICAR and glutamate. The HisH subunit catalyzes the hydrolysis of glutamine to glutamate and ammonia as part of the synthesis of IGP and AICAR. The resulting ammonia molecule is channeled to the active site of HisF.</text>
</comment>